<accession>A0ABT6D553</accession>
<keyword evidence="2" id="KW-1185">Reference proteome</keyword>
<reference evidence="1" key="1">
    <citation type="submission" date="2023-03" db="EMBL/GenBank/DDBJ databases">
        <title>Comparative genomics of Weissella fermenti BK2, and weissella type species.</title>
        <authorList>
            <person name="Lee J.K."/>
            <person name="Baek J.H."/>
            <person name="Kim J.M."/>
            <person name="Choi D.G."/>
            <person name="Jeon C.O."/>
        </authorList>
    </citation>
    <scope>NUCLEOTIDE SEQUENCE</scope>
    <source>
        <strain evidence="1">BK2</strain>
    </source>
</reference>
<dbReference type="EMBL" id="JAOZFC020000003">
    <property type="protein sequence ID" value="MDF9300581.1"/>
    <property type="molecule type" value="Genomic_DNA"/>
</dbReference>
<gene>
    <name evidence="1" type="ORF">OIT47_009910</name>
</gene>
<comment type="caution">
    <text evidence="1">The sequence shown here is derived from an EMBL/GenBank/DDBJ whole genome shotgun (WGS) entry which is preliminary data.</text>
</comment>
<dbReference type="RefSeq" id="WP_199405054.1">
    <property type="nucleotide sequence ID" value="NZ_JAOZFC020000003.1"/>
</dbReference>
<evidence type="ECO:0000313" key="2">
    <source>
        <dbReference type="Proteomes" id="UP001146336"/>
    </source>
</evidence>
<name>A0ABT6D553_9LACO</name>
<proteinExistence type="predicted"/>
<evidence type="ECO:0000313" key="1">
    <source>
        <dbReference type="EMBL" id="MDF9300581.1"/>
    </source>
</evidence>
<organism evidence="1 2">
    <name type="scientific">Weissella fermenti</name>
    <dbReference type="NCBI Taxonomy" id="2987699"/>
    <lineage>
        <taxon>Bacteria</taxon>
        <taxon>Bacillati</taxon>
        <taxon>Bacillota</taxon>
        <taxon>Bacilli</taxon>
        <taxon>Lactobacillales</taxon>
        <taxon>Lactobacillaceae</taxon>
        <taxon>Weissella</taxon>
    </lineage>
</organism>
<dbReference type="Proteomes" id="UP001146336">
    <property type="component" value="Unassembled WGS sequence"/>
</dbReference>
<sequence>MNWIPELLAIANGDLTDERVLQRGRLLWENADKGTYIVDDAKCLNSIEELARYLHIGNVKLLELFDEADALQQKSFHYQTHIIKLNRKSGRKSFRHSRTQ</sequence>
<protein>
    <submittedName>
        <fullName evidence="1">Uncharacterized protein</fullName>
    </submittedName>
</protein>